<sequence length="380" mass="42368">MGKRRSRSESDADHRSGACAGGEAKRPRPEQKHLYLALDDWEKGYNLYKVDVHAIGSADTEAESQLPEPPVLQLEAAKGARDVLFAAVGTDILALWQPRYETTRTAVYDTATGRLDAAGPRHPRALQPMRFVVASSAGARGLYALHGGGMHFLERRGGGEATTEPRWTWSTACSSLRLPFDGMQPGSPRRTMQITSYAMHPDGRTVFVSATSGKRHGTFSSSLDDDNEWTRRGDWLLPFHGQGHYDAKLRAWVGLHSPGHVCTCDVPSTTFSSVAAATSQPPAWQLVNAEHLFQEDHPERGGTSLVSTGDAEFCIVESVTPKWMDPVWDRDEIDEYVLRVTRFRLKHDRHGQLRASSRCRRASYRVRKHDSVFAPQAFWM</sequence>
<dbReference type="PANTHER" id="PTHR33085">
    <property type="entry name" value="OS12G0113100 PROTEIN-RELATED"/>
    <property type="match status" value="1"/>
</dbReference>
<dbReference type="PANTHER" id="PTHR33085:SF32">
    <property type="entry name" value="OS03G0236675 PROTEIN"/>
    <property type="match status" value="1"/>
</dbReference>
<protein>
    <recommendedName>
        <fullName evidence="4">DUF1618 domain-containing protein</fullName>
    </recommendedName>
</protein>
<evidence type="ECO:0000256" key="1">
    <source>
        <dbReference type="SAM" id="MobiDB-lite"/>
    </source>
</evidence>
<dbReference type="eggNOG" id="ENOG502R506">
    <property type="taxonomic scope" value="Eukaryota"/>
</dbReference>
<keyword evidence="3" id="KW-1185">Reference proteome</keyword>
<dbReference type="Proteomes" id="UP000008022">
    <property type="component" value="Unassembled WGS sequence"/>
</dbReference>
<dbReference type="EnsemblPlants" id="ORUFI03G09940.1">
    <property type="protein sequence ID" value="ORUFI03G09940.1"/>
    <property type="gene ID" value="ORUFI03G09940"/>
</dbReference>
<reference evidence="2" key="2">
    <citation type="submission" date="2015-06" db="UniProtKB">
        <authorList>
            <consortium name="EnsemblPlants"/>
        </authorList>
    </citation>
    <scope>IDENTIFICATION</scope>
</reference>
<organism evidence="2 3">
    <name type="scientific">Oryza rufipogon</name>
    <name type="common">Brownbeard rice</name>
    <name type="synonym">Asian wild rice</name>
    <dbReference type="NCBI Taxonomy" id="4529"/>
    <lineage>
        <taxon>Eukaryota</taxon>
        <taxon>Viridiplantae</taxon>
        <taxon>Streptophyta</taxon>
        <taxon>Embryophyta</taxon>
        <taxon>Tracheophyta</taxon>
        <taxon>Spermatophyta</taxon>
        <taxon>Magnoliopsida</taxon>
        <taxon>Liliopsida</taxon>
        <taxon>Poales</taxon>
        <taxon>Poaceae</taxon>
        <taxon>BOP clade</taxon>
        <taxon>Oryzoideae</taxon>
        <taxon>Oryzeae</taxon>
        <taxon>Oryzinae</taxon>
        <taxon>Oryza</taxon>
    </lineage>
</organism>
<evidence type="ECO:0000313" key="3">
    <source>
        <dbReference type="Proteomes" id="UP000008022"/>
    </source>
</evidence>
<feature type="region of interest" description="Disordered" evidence="1">
    <location>
        <begin position="1"/>
        <end position="29"/>
    </location>
</feature>
<dbReference type="AlphaFoldDB" id="A0A0E0NS49"/>
<dbReference type="InterPro" id="IPR012871">
    <property type="entry name" value="DUF1668_ORYSA"/>
</dbReference>
<name>A0A0E0NS49_ORYRU</name>
<feature type="compositionally biased region" description="Basic and acidic residues" evidence="1">
    <location>
        <begin position="7"/>
        <end position="16"/>
    </location>
</feature>
<accession>A0A0E0NS49</accession>
<reference evidence="3" key="1">
    <citation type="submission" date="2013-06" db="EMBL/GenBank/DDBJ databases">
        <authorList>
            <person name="Zhao Q."/>
        </authorList>
    </citation>
    <scope>NUCLEOTIDE SEQUENCE</scope>
    <source>
        <strain evidence="3">cv. W1943</strain>
    </source>
</reference>
<dbReference type="HOGENOM" id="CLU_021283_2_0_1"/>
<proteinExistence type="predicted"/>
<dbReference type="Gramene" id="ORUFI03G09940.1">
    <property type="protein sequence ID" value="ORUFI03G09940.1"/>
    <property type="gene ID" value="ORUFI03G09940"/>
</dbReference>
<evidence type="ECO:0008006" key="4">
    <source>
        <dbReference type="Google" id="ProtNLM"/>
    </source>
</evidence>
<evidence type="ECO:0000313" key="2">
    <source>
        <dbReference type="EnsemblPlants" id="ORUFI03G09940.1"/>
    </source>
</evidence>
<dbReference type="Pfam" id="PF07893">
    <property type="entry name" value="DUF1668"/>
    <property type="match status" value="1"/>
</dbReference>
<dbReference type="OMA" id="WSTACSS"/>